<dbReference type="PANTHER" id="PTHR12478">
    <property type="entry name" value="DNA-DAMAGE-INDUCIBLE TRANSCRIPT 4 PROTEIN DDIT4"/>
    <property type="match status" value="1"/>
</dbReference>
<keyword evidence="3" id="KW-0963">Cytoplasm</keyword>
<dbReference type="GO" id="GO:0005737">
    <property type="term" value="C:cytoplasm"/>
    <property type="evidence" value="ECO:0007669"/>
    <property type="project" value="UniProtKB-SubCell"/>
</dbReference>
<evidence type="ECO:0000256" key="3">
    <source>
        <dbReference type="ARBA" id="ARBA00022490"/>
    </source>
</evidence>
<dbReference type="GO" id="GO:0009968">
    <property type="term" value="P:negative regulation of signal transduction"/>
    <property type="evidence" value="ECO:0007669"/>
    <property type="project" value="InterPro"/>
</dbReference>
<organism evidence="5 6">
    <name type="scientific">Gambusia affinis</name>
    <name type="common">Western mosquitofish</name>
    <name type="synonym">Heterandria affinis</name>
    <dbReference type="NCBI Taxonomy" id="33528"/>
    <lineage>
        <taxon>Eukaryota</taxon>
        <taxon>Metazoa</taxon>
        <taxon>Chordata</taxon>
        <taxon>Craniata</taxon>
        <taxon>Vertebrata</taxon>
        <taxon>Euteleostomi</taxon>
        <taxon>Actinopterygii</taxon>
        <taxon>Neopterygii</taxon>
        <taxon>Teleostei</taxon>
        <taxon>Neoteleostei</taxon>
        <taxon>Acanthomorphata</taxon>
        <taxon>Ovalentaria</taxon>
        <taxon>Atherinomorphae</taxon>
        <taxon>Cyprinodontiformes</taxon>
        <taxon>Poeciliidae</taxon>
        <taxon>Poeciliinae</taxon>
        <taxon>Gambusia</taxon>
    </lineage>
</organism>
<dbReference type="Proteomes" id="UP000250572">
    <property type="component" value="Unassembled WGS sequence"/>
</dbReference>
<evidence type="ECO:0000256" key="4">
    <source>
        <dbReference type="SAM" id="MobiDB-lite"/>
    </source>
</evidence>
<evidence type="ECO:0000313" key="5">
    <source>
        <dbReference type="EMBL" id="PWA23712.1"/>
    </source>
</evidence>
<reference evidence="5 6" key="1">
    <citation type="journal article" date="2018" name="G3 (Bethesda)">
        <title>A High-Quality Reference Genome for the Invasive Mosquitofish Gambusia affinis Using a Chicago Library.</title>
        <authorList>
            <person name="Hoffberg S.L."/>
            <person name="Troendle N.J."/>
            <person name="Glenn T.C."/>
            <person name="Mahmud O."/>
            <person name="Louha S."/>
            <person name="Chalopin D."/>
            <person name="Bennetzen J.L."/>
            <person name="Mauricio R."/>
        </authorList>
    </citation>
    <scope>NUCLEOTIDE SEQUENCE [LARGE SCALE GENOMIC DNA]</scope>
    <source>
        <strain evidence="5">NE01/NJP1002.9</strain>
        <tissue evidence="5">Muscle</tissue>
    </source>
</reference>
<evidence type="ECO:0000256" key="2">
    <source>
        <dbReference type="ARBA" id="ARBA00010670"/>
    </source>
</evidence>
<accession>A0A315VKM9</accession>
<sequence>MVYIAAMPFGHGVSVLTEEESVVEMIGKYFFHHNSPGRGSSSARRGSVESCDERDGSWPSADLDAGVEDEQQLLHQDLTRQMECCLTEAKPSVLRCQVLLLPRNMITRVGHHILHASADEPCGLRGASIKLYVEGKDGLKFVGTVVPDPDVTPTFELSVVFKVDKEDGWHIFDSGKVLKLRPEYQLMKRKLYSSESPVIHEFS</sequence>
<dbReference type="EMBL" id="NHOQ01001578">
    <property type="protein sequence ID" value="PWA23712.1"/>
    <property type="molecule type" value="Genomic_DNA"/>
</dbReference>
<dbReference type="InterPro" id="IPR038281">
    <property type="entry name" value="RTP801-like_C_sf"/>
</dbReference>
<dbReference type="Gene3D" id="3.90.470.40">
    <property type="entry name" value="RTP801-like"/>
    <property type="match status" value="1"/>
</dbReference>
<proteinExistence type="inferred from homology"/>
<protein>
    <submittedName>
        <fullName evidence="5">Uncharacterized protein</fullName>
    </submittedName>
</protein>
<feature type="region of interest" description="Disordered" evidence="4">
    <location>
        <begin position="36"/>
        <end position="63"/>
    </location>
</feature>
<name>A0A315VKM9_GAMAF</name>
<gene>
    <name evidence="5" type="ORF">CCH79_00005811</name>
</gene>
<keyword evidence="6" id="KW-1185">Reference proteome</keyword>
<feature type="compositionally biased region" description="Low complexity" evidence="4">
    <location>
        <begin position="36"/>
        <end position="45"/>
    </location>
</feature>
<comment type="subcellular location">
    <subcellularLocation>
        <location evidence="1">Cytoplasm</location>
    </subcellularLocation>
</comment>
<dbReference type="Pfam" id="PF07809">
    <property type="entry name" value="RTP801_C"/>
    <property type="match status" value="1"/>
</dbReference>
<dbReference type="InterPro" id="IPR012918">
    <property type="entry name" value="RTP801-like"/>
</dbReference>
<comment type="similarity">
    <text evidence="2">Belongs to the DDIT4 family.</text>
</comment>
<evidence type="ECO:0000313" key="6">
    <source>
        <dbReference type="Proteomes" id="UP000250572"/>
    </source>
</evidence>
<dbReference type="PANTHER" id="PTHR12478:SF18">
    <property type="entry name" value="REGULATED IN DEVELOPMENT AND DNA DAMAGE RESPONSE 2"/>
    <property type="match status" value="1"/>
</dbReference>
<comment type="caution">
    <text evidence="5">The sequence shown here is derived from an EMBL/GenBank/DDBJ whole genome shotgun (WGS) entry which is preliminary data.</text>
</comment>
<dbReference type="STRING" id="33528.ENSGAFP00000001437"/>
<dbReference type="AlphaFoldDB" id="A0A315VKM9"/>
<evidence type="ECO:0000256" key="1">
    <source>
        <dbReference type="ARBA" id="ARBA00004496"/>
    </source>
</evidence>